<evidence type="ECO:0000313" key="1">
    <source>
        <dbReference type="EMBL" id="SVC77530.1"/>
    </source>
</evidence>
<name>A0A382PXL7_9ZZZZ</name>
<dbReference type="EMBL" id="UINC01110189">
    <property type="protein sequence ID" value="SVC77530.1"/>
    <property type="molecule type" value="Genomic_DNA"/>
</dbReference>
<accession>A0A382PXL7</accession>
<feature type="non-terminal residue" evidence="1">
    <location>
        <position position="1"/>
    </location>
</feature>
<sequence>PPFTEIALPLIRDWPTLLATSRHFTPLWRLRS</sequence>
<reference evidence="1" key="1">
    <citation type="submission" date="2018-05" db="EMBL/GenBank/DDBJ databases">
        <authorList>
            <person name="Lanie J.A."/>
            <person name="Ng W.-L."/>
            <person name="Kazmierczak K.M."/>
            <person name="Andrzejewski T.M."/>
            <person name="Davidsen T.M."/>
            <person name="Wayne K.J."/>
            <person name="Tettelin H."/>
            <person name="Glass J.I."/>
            <person name="Rusch D."/>
            <person name="Podicherti R."/>
            <person name="Tsui H.-C.T."/>
            <person name="Winkler M.E."/>
        </authorList>
    </citation>
    <scope>NUCLEOTIDE SEQUENCE</scope>
</reference>
<protein>
    <submittedName>
        <fullName evidence="1">Uncharacterized protein</fullName>
    </submittedName>
</protein>
<proteinExistence type="predicted"/>
<dbReference type="AlphaFoldDB" id="A0A382PXL7"/>
<feature type="non-terminal residue" evidence="1">
    <location>
        <position position="32"/>
    </location>
</feature>
<organism evidence="1">
    <name type="scientific">marine metagenome</name>
    <dbReference type="NCBI Taxonomy" id="408172"/>
    <lineage>
        <taxon>unclassified sequences</taxon>
        <taxon>metagenomes</taxon>
        <taxon>ecological metagenomes</taxon>
    </lineage>
</organism>
<gene>
    <name evidence="1" type="ORF">METZ01_LOCUS330384</name>
</gene>